<dbReference type="InterPro" id="IPR019987">
    <property type="entry name" value="GTP-bd_ribosome_bio_YsxC"/>
</dbReference>
<dbReference type="GO" id="GO:0005829">
    <property type="term" value="C:cytosol"/>
    <property type="evidence" value="ECO:0007669"/>
    <property type="project" value="TreeGrafter"/>
</dbReference>
<dbReference type="OrthoDB" id="9804921at2"/>
<dbReference type="STRING" id="1603606.DSOUD_0609"/>
<dbReference type="Pfam" id="PF01926">
    <property type="entry name" value="MMR_HSR1"/>
    <property type="match status" value="1"/>
</dbReference>
<evidence type="ECO:0000256" key="3">
    <source>
        <dbReference type="ARBA" id="ARBA00022618"/>
    </source>
</evidence>
<evidence type="ECO:0000256" key="11">
    <source>
        <dbReference type="SAM" id="MobiDB-lite"/>
    </source>
</evidence>
<keyword evidence="5 10" id="KW-0547">Nucleotide-binding</keyword>
<dbReference type="GO" id="GO:0046872">
    <property type="term" value="F:metal ion binding"/>
    <property type="evidence" value="ECO:0007669"/>
    <property type="project" value="UniProtKB-KW"/>
</dbReference>
<dbReference type="NCBIfam" id="TIGR03598">
    <property type="entry name" value="GTPase_YsxC"/>
    <property type="match status" value="1"/>
</dbReference>
<evidence type="ECO:0000256" key="10">
    <source>
        <dbReference type="HAMAP-Rule" id="MF_00321"/>
    </source>
</evidence>
<keyword evidence="7 10" id="KW-0342">GTP-binding</keyword>
<dbReference type="Gene3D" id="3.40.50.300">
    <property type="entry name" value="P-loop containing nucleotide triphosphate hydrolases"/>
    <property type="match status" value="1"/>
</dbReference>
<dbReference type="PANTHER" id="PTHR11649:SF13">
    <property type="entry name" value="ENGB-TYPE G DOMAIN-CONTAINING PROTEIN"/>
    <property type="match status" value="1"/>
</dbReference>
<evidence type="ECO:0000256" key="4">
    <source>
        <dbReference type="ARBA" id="ARBA00022723"/>
    </source>
</evidence>
<dbReference type="KEGG" id="des:DSOUD_0609"/>
<dbReference type="CDD" id="cd01876">
    <property type="entry name" value="YihA_EngB"/>
    <property type="match status" value="1"/>
</dbReference>
<protein>
    <recommendedName>
        <fullName evidence="10">Probable GTP-binding protein EngB</fullName>
    </recommendedName>
</protein>
<evidence type="ECO:0000313" key="14">
    <source>
        <dbReference type="Proteomes" id="UP000057158"/>
    </source>
</evidence>
<dbReference type="GO" id="GO:0000917">
    <property type="term" value="P:division septum assembly"/>
    <property type="evidence" value="ECO:0007669"/>
    <property type="project" value="UniProtKB-KW"/>
</dbReference>
<dbReference type="RefSeq" id="WP_053549612.1">
    <property type="nucleotide sequence ID" value="NZ_CP010802.1"/>
</dbReference>
<keyword evidence="6" id="KW-0460">Magnesium</keyword>
<dbReference type="SUPFAM" id="SSF52540">
    <property type="entry name" value="P-loop containing nucleoside triphosphate hydrolases"/>
    <property type="match status" value="1"/>
</dbReference>
<dbReference type="InterPro" id="IPR006073">
    <property type="entry name" value="GTP-bd"/>
</dbReference>
<keyword evidence="3 10" id="KW-0132">Cell division</keyword>
<dbReference type="HAMAP" id="MF_00321">
    <property type="entry name" value="GTPase_EngB"/>
    <property type="match status" value="1"/>
</dbReference>
<evidence type="ECO:0000256" key="9">
    <source>
        <dbReference type="ARBA" id="ARBA00023306"/>
    </source>
</evidence>
<dbReference type="PATRIC" id="fig|1603606.3.peg.664"/>
<keyword evidence="8 10" id="KW-0717">Septation</keyword>
<dbReference type="AlphaFoldDB" id="A0A0M5IR11"/>
<dbReference type="EMBL" id="CP010802">
    <property type="protein sequence ID" value="ALC15398.1"/>
    <property type="molecule type" value="Genomic_DNA"/>
</dbReference>
<sequence length="222" mass="24472">MHIKSTTFVKSATKPANYPPAALPEIAFAGRSNVGKSSLINVLVNRKALVRTSSTPGRTQLLNFFDINGAFSLVDLPGYGFAKVPLAVKKEWGPMVRTYLERRESLRAVVVLFDIRRVPREEDLQLLDWLEELSVPTIPVITKIDKVSRGQRLKQIGPILEATGLDRDDFTLFSAPTREGMEEIWERVEAALEAGEEPDPSIESDSSAVPGDEADLSPPTGE</sequence>
<organism evidence="13 14">
    <name type="scientific">Desulfuromonas soudanensis</name>
    <dbReference type="NCBI Taxonomy" id="1603606"/>
    <lineage>
        <taxon>Bacteria</taxon>
        <taxon>Pseudomonadati</taxon>
        <taxon>Thermodesulfobacteriota</taxon>
        <taxon>Desulfuromonadia</taxon>
        <taxon>Desulfuromonadales</taxon>
        <taxon>Desulfuromonadaceae</taxon>
        <taxon>Desulfuromonas</taxon>
    </lineage>
</organism>
<dbReference type="PANTHER" id="PTHR11649">
    <property type="entry name" value="MSS1/TRME-RELATED GTP-BINDING PROTEIN"/>
    <property type="match status" value="1"/>
</dbReference>
<proteinExistence type="inferred from homology"/>
<dbReference type="FunFam" id="3.40.50.300:FF:000098">
    <property type="entry name" value="Probable GTP-binding protein EngB"/>
    <property type="match status" value="1"/>
</dbReference>
<keyword evidence="14" id="KW-1185">Reference proteome</keyword>
<evidence type="ECO:0000256" key="8">
    <source>
        <dbReference type="ARBA" id="ARBA00023210"/>
    </source>
</evidence>
<evidence type="ECO:0000256" key="1">
    <source>
        <dbReference type="ARBA" id="ARBA00001946"/>
    </source>
</evidence>
<comment type="similarity">
    <text evidence="2 10">Belongs to the TRAFAC class TrmE-Era-EngA-EngB-Septin-like GTPase superfamily. EngB GTPase family.</text>
</comment>
<dbReference type="Proteomes" id="UP000057158">
    <property type="component" value="Chromosome"/>
</dbReference>
<evidence type="ECO:0000256" key="6">
    <source>
        <dbReference type="ARBA" id="ARBA00022842"/>
    </source>
</evidence>
<dbReference type="PROSITE" id="PS51706">
    <property type="entry name" value="G_ENGB"/>
    <property type="match status" value="1"/>
</dbReference>
<gene>
    <name evidence="10" type="primary">engB</name>
    <name evidence="13" type="ORF">DSOUD_0609</name>
</gene>
<dbReference type="GO" id="GO:0005525">
    <property type="term" value="F:GTP binding"/>
    <property type="evidence" value="ECO:0007669"/>
    <property type="project" value="UniProtKB-UniRule"/>
</dbReference>
<comment type="function">
    <text evidence="10">Necessary for normal cell division and for the maintenance of normal septation.</text>
</comment>
<feature type="region of interest" description="Disordered" evidence="11">
    <location>
        <begin position="191"/>
        <end position="222"/>
    </location>
</feature>
<reference evidence="13 14" key="1">
    <citation type="submission" date="2015-07" db="EMBL/GenBank/DDBJ databases">
        <title>Isolation and Genomic Characterization of a Novel Halophilic Metal-Reducing Deltaproteobacterium from the Deep Subsurface.</title>
        <authorList>
            <person name="Badalamenti J.P."/>
            <person name="Summers Z.M."/>
            <person name="Gralnick J.A."/>
            <person name="Bond D.R."/>
        </authorList>
    </citation>
    <scope>NUCLEOTIDE SEQUENCE [LARGE SCALE GENOMIC DNA]</scope>
    <source>
        <strain evidence="13 14">WTL</strain>
    </source>
</reference>
<dbReference type="InterPro" id="IPR030393">
    <property type="entry name" value="G_ENGB_dom"/>
</dbReference>
<accession>A0A0M5IR11</accession>
<evidence type="ECO:0000313" key="13">
    <source>
        <dbReference type="EMBL" id="ALC15398.1"/>
    </source>
</evidence>
<keyword evidence="9 10" id="KW-0131">Cell cycle</keyword>
<evidence type="ECO:0000256" key="5">
    <source>
        <dbReference type="ARBA" id="ARBA00022741"/>
    </source>
</evidence>
<evidence type="ECO:0000259" key="12">
    <source>
        <dbReference type="PROSITE" id="PS51706"/>
    </source>
</evidence>
<evidence type="ECO:0000256" key="2">
    <source>
        <dbReference type="ARBA" id="ARBA00009638"/>
    </source>
</evidence>
<name>A0A0M5IR11_9BACT</name>
<evidence type="ECO:0000256" key="7">
    <source>
        <dbReference type="ARBA" id="ARBA00023134"/>
    </source>
</evidence>
<keyword evidence="4" id="KW-0479">Metal-binding</keyword>
<comment type="cofactor">
    <cofactor evidence="1">
        <name>Mg(2+)</name>
        <dbReference type="ChEBI" id="CHEBI:18420"/>
    </cofactor>
</comment>
<dbReference type="InterPro" id="IPR027417">
    <property type="entry name" value="P-loop_NTPase"/>
</dbReference>
<feature type="domain" description="EngB-type G" evidence="12">
    <location>
        <begin position="22"/>
        <end position="194"/>
    </location>
</feature>